<evidence type="ECO:0000313" key="2">
    <source>
        <dbReference type="EMBL" id="MDT6986119.1"/>
    </source>
</evidence>
<comment type="caution">
    <text evidence="2">The sequence shown here is derived from an EMBL/GenBank/DDBJ whole genome shotgun (WGS) entry which is preliminary data.</text>
</comment>
<dbReference type="EMBL" id="JASKMA010000016">
    <property type="protein sequence ID" value="MDT6986119.1"/>
    <property type="molecule type" value="Genomic_DNA"/>
</dbReference>
<evidence type="ECO:0000256" key="1">
    <source>
        <dbReference type="SAM" id="MobiDB-lite"/>
    </source>
</evidence>
<feature type="region of interest" description="Disordered" evidence="1">
    <location>
        <begin position="1"/>
        <end position="21"/>
    </location>
</feature>
<feature type="region of interest" description="Disordered" evidence="1">
    <location>
        <begin position="45"/>
        <end position="85"/>
    </location>
</feature>
<accession>A0ABU3JVX8</accession>
<gene>
    <name evidence="2" type="ORF">QNO04_21925</name>
</gene>
<dbReference type="Proteomes" id="UP001249760">
    <property type="component" value="Unassembled WGS sequence"/>
</dbReference>
<keyword evidence="3" id="KW-1185">Reference proteome</keyword>
<organism evidence="2 3">
    <name type="scientific">Streptomyces lusitanus</name>
    <dbReference type="NCBI Taxonomy" id="68232"/>
    <lineage>
        <taxon>Bacteria</taxon>
        <taxon>Bacillati</taxon>
        <taxon>Actinomycetota</taxon>
        <taxon>Actinomycetes</taxon>
        <taxon>Kitasatosporales</taxon>
        <taxon>Streptomycetaceae</taxon>
        <taxon>Streptomyces</taxon>
    </lineage>
</organism>
<sequence>MTTEASVEHFGPARARGGRSRRARWALAAVGLAGALTLTACGDDGDGGSDDSAGTPTPSVTRTADSGGGTGGTGGSDGAPAGDLQGSWLTTADGKAVVLMVNGEEAALFVTGGTVCSGTAKGDGDATLTLTCPTGDGDRTKGTVESVDGSSLTVTWEGAAGTETYTKAEGGSLPPGLPTEGLGS</sequence>
<evidence type="ECO:0000313" key="3">
    <source>
        <dbReference type="Proteomes" id="UP001249760"/>
    </source>
</evidence>
<feature type="compositionally biased region" description="Gly residues" evidence="1">
    <location>
        <begin position="66"/>
        <end position="77"/>
    </location>
</feature>
<name>A0ABU3JVX8_9ACTN</name>
<reference evidence="2 3" key="1">
    <citation type="submission" date="2023-05" db="EMBL/GenBank/DDBJ databases">
        <title>Streptomyces fuscus sp. nov., a brown-black pigment producing actinomyces isolated from dry sand of Sea duck farm.</title>
        <authorList>
            <person name="Xie J."/>
            <person name="Shen N."/>
        </authorList>
    </citation>
    <scope>NUCLEOTIDE SEQUENCE [LARGE SCALE GENOMIC DNA]</scope>
    <source>
        <strain evidence="2 3">CGMCC 4.1745</strain>
    </source>
</reference>
<protein>
    <recommendedName>
        <fullName evidence="4">Lipoprotein</fullName>
    </recommendedName>
</protein>
<proteinExistence type="predicted"/>
<evidence type="ECO:0008006" key="4">
    <source>
        <dbReference type="Google" id="ProtNLM"/>
    </source>
</evidence>
<feature type="region of interest" description="Disordered" evidence="1">
    <location>
        <begin position="163"/>
        <end position="184"/>
    </location>
</feature>